<gene>
    <name evidence="2" type="ORF">ABID43_002080</name>
</gene>
<dbReference type="RefSeq" id="WP_238279810.1">
    <property type="nucleotide sequence ID" value="NZ_BPQL01000067.1"/>
</dbReference>
<keyword evidence="1" id="KW-0472">Membrane</keyword>
<feature type="transmembrane region" description="Helical" evidence="1">
    <location>
        <begin position="49"/>
        <end position="67"/>
    </location>
</feature>
<proteinExistence type="predicted"/>
<evidence type="ECO:0000256" key="1">
    <source>
        <dbReference type="SAM" id="Phobius"/>
    </source>
</evidence>
<keyword evidence="3" id="KW-1185">Reference proteome</keyword>
<feature type="transmembrane region" description="Helical" evidence="1">
    <location>
        <begin position="107"/>
        <end position="128"/>
    </location>
</feature>
<dbReference type="InterPro" id="IPR008523">
    <property type="entry name" value="DUF805"/>
</dbReference>
<protein>
    <submittedName>
        <fullName evidence="2">Uncharacterized membrane protein YhaH (DUF805 family)</fullName>
    </submittedName>
</protein>
<keyword evidence="1" id="KW-1133">Transmembrane helix</keyword>
<sequence length="142" mass="15631">MSPRTALDLFDPRGRLSAPAYRHRVIRLLLAFFGLLCAAIWLAGLGLRWPALLVFGAQVPLAGVALVQTARRLHDRDRTGWWLAPYGVVEALGVLPLERWVDRHPGAVIGLVLAMVGFSAWFLIETLLRSGTPGPNRFGPMP</sequence>
<dbReference type="EMBL" id="JBEPMM010000004">
    <property type="protein sequence ID" value="MET3692544.1"/>
    <property type="molecule type" value="Genomic_DNA"/>
</dbReference>
<dbReference type="Proteomes" id="UP001549145">
    <property type="component" value="Unassembled WGS sequence"/>
</dbReference>
<reference evidence="2 3" key="1">
    <citation type="submission" date="2024-06" db="EMBL/GenBank/DDBJ databases">
        <title>Genomic Encyclopedia of Type Strains, Phase IV (KMG-IV): sequencing the most valuable type-strain genomes for metagenomic binning, comparative biology and taxonomic classification.</title>
        <authorList>
            <person name="Goeker M."/>
        </authorList>
    </citation>
    <scope>NUCLEOTIDE SEQUENCE [LARGE SCALE GENOMIC DNA]</scope>
    <source>
        <strain evidence="2 3">DSM 21331</strain>
    </source>
</reference>
<comment type="caution">
    <text evidence="2">The sequence shown here is derived from an EMBL/GenBank/DDBJ whole genome shotgun (WGS) entry which is preliminary data.</text>
</comment>
<evidence type="ECO:0000313" key="3">
    <source>
        <dbReference type="Proteomes" id="UP001549145"/>
    </source>
</evidence>
<accession>A0ABV2L3Y7</accession>
<organism evidence="2 3">
    <name type="scientific">Methylobacterium goesingense</name>
    <dbReference type="NCBI Taxonomy" id="243690"/>
    <lineage>
        <taxon>Bacteria</taxon>
        <taxon>Pseudomonadati</taxon>
        <taxon>Pseudomonadota</taxon>
        <taxon>Alphaproteobacteria</taxon>
        <taxon>Hyphomicrobiales</taxon>
        <taxon>Methylobacteriaceae</taxon>
        <taxon>Methylobacterium</taxon>
    </lineage>
</organism>
<evidence type="ECO:0000313" key="2">
    <source>
        <dbReference type="EMBL" id="MET3692544.1"/>
    </source>
</evidence>
<keyword evidence="1" id="KW-0812">Transmembrane</keyword>
<name>A0ABV2L3Y7_9HYPH</name>
<feature type="transmembrane region" description="Helical" evidence="1">
    <location>
        <begin position="25"/>
        <end position="43"/>
    </location>
</feature>
<dbReference type="Pfam" id="PF05656">
    <property type="entry name" value="DUF805"/>
    <property type="match status" value="1"/>
</dbReference>